<dbReference type="AlphaFoldDB" id="A0A820Q198"/>
<organism evidence="1 2">
    <name type="scientific">Adineta steineri</name>
    <dbReference type="NCBI Taxonomy" id="433720"/>
    <lineage>
        <taxon>Eukaryota</taxon>
        <taxon>Metazoa</taxon>
        <taxon>Spiralia</taxon>
        <taxon>Gnathifera</taxon>
        <taxon>Rotifera</taxon>
        <taxon>Eurotatoria</taxon>
        <taxon>Bdelloidea</taxon>
        <taxon>Adinetida</taxon>
        <taxon>Adinetidae</taxon>
        <taxon>Adineta</taxon>
    </lineage>
</organism>
<reference evidence="1" key="1">
    <citation type="submission" date="2021-02" db="EMBL/GenBank/DDBJ databases">
        <authorList>
            <person name="Nowell W R."/>
        </authorList>
    </citation>
    <scope>NUCLEOTIDE SEQUENCE</scope>
</reference>
<comment type="caution">
    <text evidence="1">The sequence shown here is derived from an EMBL/GenBank/DDBJ whole genome shotgun (WGS) entry which is preliminary data.</text>
</comment>
<dbReference type="Proteomes" id="UP000663844">
    <property type="component" value="Unassembled WGS sequence"/>
</dbReference>
<feature type="non-terminal residue" evidence="1">
    <location>
        <position position="1"/>
    </location>
</feature>
<proteinExistence type="predicted"/>
<gene>
    <name evidence="1" type="ORF">OXD698_LOCUS52315</name>
</gene>
<protein>
    <submittedName>
        <fullName evidence="1">Uncharacterized protein</fullName>
    </submittedName>
</protein>
<accession>A0A820Q198</accession>
<evidence type="ECO:0000313" key="1">
    <source>
        <dbReference type="EMBL" id="CAF4415659.1"/>
    </source>
</evidence>
<sequence>MLSGLLKNRLLISDDPLTSNSRIKLAQNFISDKTRLNLNLPFKPNEQKDQSHLVTAAVDERQMVIQATLVR</sequence>
<evidence type="ECO:0000313" key="2">
    <source>
        <dbReference type="Proteomes" id="UP000663844"/>
    </source>
</evidence>
<name>A0A820Q198_9BILA</name>
<dbReference type="EMBL" id="CAJOAZ010028212">
    <property type="protein sequence ID" value="CAF4415659.1"/>
    <property type="molecule type" value="Genomic_DNA"/>
</dbReference>